<proteinExistence type="predicted"/>
<keyword evidence="2" id="KW-1185">Reference proteome</keyword>
<dbReference type="AlphaFoldDB" id="A0AAW1Q853"/>
<dbReference type="Gene3D" id="3.40.50.2300">
    <property type="match status" value="1"/>
</dbReference>
<dbReference type="SUPFAM" id="SSF52788">
    <property type="entry name" value="Phosphotyrosine protein phosphatases I"/>
    <property type="match status" value="1"/>
</dbReference>
<dbReference type="EMBL" id="JALJOR010000005">
    <property type="protein sequence ID" value="KAK9817141.1"/>
    <property type="molecule type" value="Genomic_DNA"/>
</dbReference>
<protein>
    <submittedName>
        <fullName evidence="1">Uncharacterized protein</fullName>
    </submittedName>
</protein>
<sequence>MHTERCQREAAAFRKALSCGLPAVDWTRYHLQLLFVDRTDTVRARIAVGLFDKLAEWNGYGRALYATPCGVDPSSSSGSDGISTTVALMRRAETLGLSPKLFAKAKDSFVREDLDRFDLLIAVDTSVRDDILASAGPAAEDCAYYAPRVALLTDFAAYCGDDILRTGGTAVLDPDFGGMTPLLADAARQVRDIHSPLLSEGDKEWAPMINTMVVSCAGLVQYLIDAYPPDLQHYDPV</sequence>
<comment type="caution">
    <text evidence="1">The sequence shown here is derived from an EMBL/GenBank/DDBJ whole genome shotgun (WGS) entry which is preliminary data.</text>
</comment>
<gene>
    <name evidence="1" type="ORF">WJX72_010178</name>
</gene>
<accession>A0AAW1Q853</accession>
<evidence type="ECO:0000313" key="1">
    <source>
        <dbReference type="EMBL" id="KAK9817141.1"/>
    </source>
</evidence>
<organism evidence="1 2">
    <name type="scientific">[Myrmecia] bisecta</name>
    <dbReference type="NCBI Taxonomy" id="41462"/>
    <lineage>
        <taxon>Eukaryota</taxon>
        <taxon>Viridiplantae</taxon>
        <taxon>Chlorophyta</taxon>
        <taxon>core chlorophytes</taxon>
        <taxon>Trebouxiophyceae</taxon>
        <taxon>Trebouxiales</taxon>
        <taxon>Trebouxiaceae</taxon>
        <taxon>Myrmecia</taxon>
    </lineage>
</organism>
<reference evidence="1 2" key="1">
    <citation type="journal article" date="2024" name="Nat. Commun.">
        <title>Phylogenomics reveals the evolutionary origins of lichenization in chlorophyte algae.</title>
        <authorList>
            <person name="Puginier C."/>
            <person name="Libourel C."/>
            <person name="Otte J."/>
            <person name="Skaloud P."/>
            <person name="Haon M."/>
            <person name="Grisel S."/>
            <person name="Petersen M."/>
            <person name="Berrin J.G."/>
            <person name="Delaux P.M."/>
            <person name="Dal Grande F."/>
            <person name="Keller J."/>
        </authorList>
    </citation>
    <scope>NUCLEOTIDE SEQUENCE [LARGE SCALE GENOMIC DNA]</scope>
    <source>
        <strain evidence="1 2">SAG 2043</strain>
    </source>
</reference>
<dbReference type="InterPro" id="IPR036196">
    <property type="entry name" value="Ptyr_pPase_sf"/>
</dbReference>
<evidence type="ECO:0000313" key="2">
    <source>
        <dbReference type="Proteomes" id="UP001489004"/>
    </source>
</evidence>
<name>A0AAW1Q853_9CHLO</name>
<dbReference type="Proteomes" id="UP001489004">
    <property type="component" value="Unassembled WGS sequence"/>
</dbReference>